<evidence type="ECO:0000313" key="2">
    <source>
        <dbReference type="Proteomes" id="UP000273278"/>
    </source>
</evidence>
<evidence type="ECO:0000313" key="1">
    <source>
        <dbReference type="EMBL" id="AYQ54245.1"/>
    </source>
</evidence>
<sequence>MDLRIAVLLAYDKTSILWRDVCLYRKKFAGNVVKSGNKVAENVRYICVWILTDGLHYRSGIEGMRYFRRKIYEDLLEWKNKWAGRYALSIEGARRVGKSTIVEEMTWLL</sequence>
<organism evidence="1 2">
    <name type="scientific">Methanomethylophilus alvi</name>
    <dbReference type="NCBI Taxonomy" id="1291540"/>
    <lineage>
        <taxon>Archaea</taxon>
        <taxon>Methanobacteriati</taxon>
        <taxon>Thermoplasmatota</taxon>
        <taxon>Thermoplasmata</taxon>
        <taxon>Methanomassiliicoccales</taxon>
        <taxon>Methanomethylophilaceae</taxon>
        <taxon>Methanomethylophilus</taxon>
    </lineage>
</organism>
<dbReference type="AlphaFoldDB" id="A0A3G3IEM9"/>
<accession>A0A3G3IEM9</accession>
<gene>
    <name evidence="1" type="ORF">BKD89_00205</name>
</gene>
<name>A0A3G3IEM9_9ARCH</name>
<dbReference type="Proteomes" id="UP000273278">
    <property type="component" value="Chromosome"/>
</dbReference>
<proteinExistence type="predicted"/>
<protein>
    <submittedName>
        <fullName evidence="1">Uncharacterized protein</fullName>
    </submittedName>
</protein>
<reference evidence="1 2" key="1">
    <citation type="submission" date="2016-10" db="EMBL/GenBank/DDBJ databases">
        <title>Complete genome of the TMA-utilizing, human hosted archaeon Methanomethylophilus alvus Gen. nov, sp. nov., strain Mx-05, derived from a pure culture.</title>
        <authorList>
            <person name="Brugere J.-F."/>
            <person name="Ben Hania W."/>
            <person name="Chaudhary P.P."/>
            <person name="Gaci N."/>
            <person name="Borrel G."/>
            <person name="Cao Van Tuat L."/>
            <person name="Fardeau M.-L."/>
            <person name="Harris H.M.B."/>
            <person name="O'Toole P.W."/>
            <person name="Ollivier B."/>
        </authorList>
    </citation>
    <scope>NUCLEOTIDE SEQUENCE [LARGE SCALE GENOMIC DNA]</scope>
    <source>
        <strain evidence="1 2">Mx-05</strain>
    </source>
</reference>
<dbReference type="EMBL" id="CP017686">
    <property type="protein sequence ID" value="AYQ54245.1"/>
    <property type="molecule type" value="Genomic_DNA"/>
</dbReference>